<keyword evidence="4" id="KW-1185">Reference proteome</keyword>
<dbReference type="Gene3D" id="3.60.15.10">
    <property type="entry name" value="Ribonuclease Z/Hydroxyacylglutathione hydrolase-like"/>
    <property type="match status" value="1"/>
</dbReference>
<dbReference type="SMART" id="SM00849">
    <property type="entry name" value="Lactamase_B"/>
    <property type="match status" value="1"/>
</dbReference>
<gene>
    <name evidence="3" type="ORF">C8D90_103170</name>
</gene>
<accession>A0A370QU64</accession>
<name>A0A370QU64_9GAMM</name>
<dbReference type="GO" id="GO:0005737">
    <property type="term" value="C:cytoplasm"/>
    <property type="evidence" value="ECO:0007669"/>
    <property type="project" value="TreeGrafter"/>
</dbReference>
<feature type="domain" description="Metallo-beta-lactamase" evidence="2">
    <location>
        <begin position="108"/>
        <end position="314"/>
    </location>
</feature>
<feature type="signal peptide" evidence="1">
    <location>
        <begin position="1"/>
        <end position="26"/>
    </location>
</feature>
<dbReference type="PROSITE" id="PS51257">
    <property type="entry name" value="PROKAR_LIPOPROTEIN"/>
    <property type="match status" value="1"/>
</dbReference>
<keyword evidence="1" id="KW-0732">Signal</keyword>
<dbReference type="GO" id="GO:0070290">
    <property type="term" value="F:N-acylphosphatidylethanolamine-specific phospholipase D activity"/>
    <property type="evidence" value="ECO:0007669"/>
    <property type="project" value="InterPro"/>
</dbReference>
<sequence length="367" mass="41194">MKFLKVSVVIVMLLAAAGCVSLGLNAGFGHAPQGERAEQLARSPHYNDGQFHNELPTTMLTGDKGQLALLWEFVAGKRENLRPAGDLPYVTTDLAALETQEDVIVWLGHSSWYMQLAGKRILIDPVFSDYAAPFSFLNKAFGGKYPWRAEDMPEIDYLLISHDHYDHLDYATIQALNPKVGQFLTPLGVGAHLEHWGIPPDKVREADWRQSWTLTNTLTVHVLPARHFSGRSLKRNQTLWASFLFETPVRKIYYSGDSGYGPHFKAIGDRFGAIDIAIMENGQYDPGWQQIHMMPEETAQATADLNARAVIPSHAGRFVLANHAWDDPYRRLAAASKNYAFSLLTPRLGDVVYPAQKDQTFGAWWEE</sequence>
<evidence type="ECO:0000256" key="1">
    <source>
        <dbReference type="SAM" id="SignalP"/>
    </source>
</evidence>
<feature type="chain" id="PRO_5016621712" evidence="1">
    <location>
        <begin position="27"/>
        <end position="367"/>
    </location>
</feature>
<dbReference type="InterPro" id="IPR036866">
    <property type="entry name" value="RibonucZ/Hydroxyglut_hydro"/>
</dbReference>
<dbReference type="PANTHER" id="PTHR15032:SF4">
    <property type="entry name" value="N-ACYL-PHOSPHATIDYLETHANOLAMINE-HYDROLYZING PHOSPHOLIPASE D"/>
    <property type="match status" value="1"/>
</dbReference>
<dbReference type="Pfam" id="PF12706">
    <property type="entry name" value="Lactamase_B_2"/>
    <property type="match status" value="1"/>
</dbReference>
<dbReference type="OrthoDB" id="9805728at2"/>
<comment type="caution">
    <text evidence="3">The sequence shown here is derived from an EMBL/GenBank/DDBJ whole genome shotgun (WGS) entry which is preliminary data.</text>
</comment>
<dbReference type="InterPro" id="IPR024884">
    <property type="entry name" value="NAPE-PLD"/>
</dbReference>
<dbReference type="PANTHER" id="PTHR15032">
    <property type="entry name" value="N-ACYL-PHOSPHATIDYLETHANOLAMINE-HYDROLYZING PHOSPHOLIPASE D"/>
    <property type="match status" value="1"/>
</dbReference>
<dbReference type="GO" id="GO:0008270">
    <property type="term" value="F:zinc ion binding"/>
    <property type="evidence" value="ECO:0007669"/>
    <property type="project" value="InterPro"/>
</dbReference>
<reference evidence="3 4" key="1">
    <citation type="submission" date="2018-07" db="EMBL/GenBank/DDBJ databases">
        <title>Genomic Encyclopedia of Type Strains, Phase IV (KMG-IV): sequencing the most valuable type-strain genomes for metagenomic binning, comparative biology and taxonomic classification.</title>
        <authorList>
            <person name="Goeker M."/>
        </authorList>
    </citation>
    <scope>NUCLEOTIDE SEQUENCE [LARGE SCALE GENOMIC DNA]</scope>
    <source>
        <strain evidence="3 4">DSM 103736</strain>
    </source>
</reference>
<proteinExistence type="predicted"/>
<protein>
    <submittedName>
        <fullName evidence="3">L-ascorbate metabolism protein UlaG (Beta-lactamase superfamily)</fullName>
    </submittedName>
</protein>
<dbReference type="SUPFAM" id="SSF56281">
    <property type="entry name" value="Metallo-hydrolase/oxidoreductase"/>
    <property type="match status" value="1"/>
</dbReference>
<evidence type="ECO:0000259" key="2">
    <source>
        <dbReference type="SMART" id="SM00849"/>
    </source>
</evidence>
<dbReference type="RefSeq" id="WP_115457969.1">
    <property type="nucleotide sequence ID" value="NZ_QRAP01000003.1"/>
</dbReference>
<dbReference type="PIRSF" id="PIRSF038896">
    <property type="entry name" value="NAPE-PLD"/>
    <property type="match status" value="1"/>
</dbReference>
<dbReference type="InterPro" id="IPR001279">
    <property type="entry name" value="Metallo-B-lactamas"/>
</dbReference>
<evidence type="ECO:0000313" key="3">
    <source>
        <dbReference type="EMBL" id="RDK92778.1"/>
    </source>
</evidence>
<dbReference type="AlphaFoldDB" id="A0A370QU64"/>
<evidence type="ECO:0000313" key="4">
    <source>
        <dbReference type="Proteomes" id="UP000254848"/>
    </source>
</evidence>
<dbReference type="Proteomes" id="UP000254848">
    <property type="component" value="Unassembled WGS sequence"/>
</dbReference>
<dbReference type="EMBL" id="QRAP01000003">
    <property type="protein sequence ID" value="RDK92778.1"/>
    <property type="molecule type" value="Genomic_DNA"/>
</dbReference>
<organism evidence="3 4">
    <name type="scientific">Enterobacillus tribolii</name>
    <dbReference type="NCBI Taxonomy" id="1487935"/>
    <lineage>
        <taxon>Bacteria</taxon>
        <taxon>Pseudomonadati</taxon>
        <taxon>Pseudomonadota</taxon>
        <taxon>Gammaproteobacteria</taxon>
        <taxon>Enterobacterales</taxon>
        <taxon>Hafniaceae</taxon>
        <taxon>Enterobacillus</taxon>
    </lineage>
</organism>